<reference evidence="2" key="1">
    <citation type="submission" date="2017-07" db="EMBL/GenBank/DDBJ databases">
        <title>Taro Niue Genome Assembly and Annotation.</title>
        <authorList>
            <person name="Atibalentja N."/>
            <person name="Keating K."/>
            <person name="Fields C.J."/>
        </authorList>
    </citation>
    <scope>NUCLEOTIDE SEQUENCE</scope>
    <source>
        <strain evidence="2">Niue_2</strain>
        <tissue evidence="2">Leaf</tissue>
    </source>
</reference>
<feature type="compositionally biased region" description="Acidic residues" evidence="1">
    <location>
        <begin position="203"/>
        <end position="220"/>
    </location>
</feature>
<dbReference type="OrthoDB" id="21550at2759"/>
<feature type="compositionally biased region" description="Basic and acidic residues" evidence="1">
    <location>
        <begin position="221"/>
        <end position="232"/>
    </location>
</feature>
<evidence type="ECO:0000256" key="1">
    <source>
        <dbReference type="SAM" id="MobiDB-lite"/>
    </source>
</evidence>
<accession>A0A843X4X1</accession>
<protein>
    <submittedName>
        <fullName evidence="2">Uncharacterized protein</fullName>
    </submittedName>
</protein>
<feature type="compositionally biased region" description="Low complexity" evidence="1">
    <location>
        <begin position="193"/>
        <end position="202"/>
    </location>
</feature>
<evidence type="ECO:0000313" key="3">
    <source>
        <dbReference type="Proteomes" id="UP000652761"/>
    </source>
</evidence>
<keyword evidence="3" id="KW-1185">Reference proteome</keyword>
<proteinExistence type="predicted"/>
<feature type="region of interest" description="Disordered" evidence="1">
    <location>
        <begin position="157"/>
        <end position="265"/>
    </location>
</feature>
<gene>
    <name evidence="2" type="ORF">Taro_047020</name>
</gene>
<evidence type="ECO:0000313" key="2">
    <source>
        <dbReference type="EMBL" id="MQM14091.1"/>
    </source>
</evidence>
<dbReference type="Proteomes" id="UP000652761">
    <property type="component" value="Unassembled WGS sequence"/>
</dbReference>
<organism evidence="2 3">
    <name type="scientific">Colocasia esculenta</name>
    <name type="common">Wild taro</name>
    <name type="synonym">Arum esculentum</name>
    <dbReference type="NCBI Taxonomy" id="4460"/>
    <lineage>
        <taxon>Eukaryota</taxon>
        <taxon>Viridiplantae</taxon>
        <taxon>Streptophyta</taxon>
        <taxon>Embryophyta</taxon>
        <taxon>Tracheophyta</taxon>
        <taxon>Spermatophyta</taxon>
        <taxon>Magnoliopsida</taxon>
        <taxon>Liliopsida</taxon>
        <taxon>Araceae</taxon>
        <taxon>Aroideae</taxon>
        <taxon>Colocasieae</taxon>
        <taxon>Colocasia</taxon>
    </lineage>
</organism>
<dbReference type="EMBL" id="NMUH01005955">
    <property type="protein sequence ID" value="MQM14091.1"/>
    <property type="molecule type" value="Genomic_DNA"/>
</dbReference>
<comment type="caution">
    <text evidence="2">The sequence shown here is derived from an EMBL/GenBank/DDBJ whole genome shotgun (WGS) entry which is preliminary data.</text>
</comment>
<name>A0A843X4X1_COLES</name>
<dbReference type="AlphaFoldDB" id="A0A843X4X1"/>
<feature type="compositionally biased region" description="Basic and acidic residues" evidence="1">
    <location>
        <begin position="157"/>
        <end position="167"/>
    </location>
</feature>
<feature type="compositionally biased region" description="Acidic residues" evidence="1">
    <location>
        <begin position="245"/>
        <end position="258"/>
    </location>
</feature>
<sequence length="299" mass="31481">MVGSWATFAASFTEDDLLLLPSPEFDDDDPSSYLLYPPGFGPVADWPVDGGNLPMLSCDSAAADPCGSGRKGADVVVNGGREGTAVNGSGASELLGLSEALLGKVSLMEGCASGCGGKDGVVEYMVIGSLDGSVNGEGVVDVSRTSGAAGGPVLRLEISKEDGDGGGKDPPPVVKTDLKVEDIEEINLENGGSSSSSSSSSEESSEEEEDDSDEDEDDDDGRYGGKRERMDEVVDFEEGEIRDLDAEELAVSGDDDEDGGVKGPVRSKNELELFVVPEHWMVDTNIKKFCFRFFHQFLL</sequence>